<dbReference type="Proteomes" id="UP001162164">
    <property type="component" value="Unassembled WGS sequence"/>
</dbReference>
<keyword evidence="2" id="KW-1185">Reference proteome</keyword>
<dbReference type="EMBL" id="JAPWTJ010000412">
    <property type="protein sequence ID" value="KAJ8978655.1"/>
    <property type="molecule type" value="Genomic_DNA"/>
</dbReference>
<reference evidence="1" key="1">
    <citation type="journal article" date="2023" name="Insect Mol. Biol.">
        <title>Genome sequencing provides insights into the evolution of gene families encoding plant cell wall-degrading enzymes in longhorned beetles.</title>
        <authorList>
            <person name="Shin N.R."/>
            <person name="Okamura Y."/>
            <person name="Kirsch R."/>
            <person name="Pauchet Y."/>
        </authorList>
    </citation>
    <scope>NUCLEOTIDE SEQUENCE</scope>
    <source>
        <strain evidence="1">MMC_N1</strain>
    </source>
</reference>
<organism evidence="1 2">
    <name type="scientific">Molorchus minor</name>
    <dbReference type="NCBI Taxonomy" id="1323400"/>
    <lineage>
        <taxon>Eukaryota</taxon>
        <taxon>Metazoa</taxon>
        <taxon>Ecdysozoa</taxon>
        <taxon>Arthropoda</taxon>
        <taxon>Hexapoda</taxon>
        <taxon>Insecta</taxon>
        <taxon>Pterygota</taxon>
        <taxon>Neoptera</taxon>
        <taxon>Endopterygota</taxon>
        <taxon>Coleoptera</taxon>
        <taxon>Polyphaga</taxon>
        <taxon>Cucujiformia</taxon>
        <taxon>Chrysomeloidea</taxon>
        <taxon>Cerambycidae</taxon>
        <taxon>Lamiinae</taxon>
        <taxon>Monochamini</taxon>
        <taxon>Molorchus</taxon>
    </lineage>
</organism>
<protein>
    <submittedName>
        <fullName evidence="1">Uncharacterized protein</fullName>
    </submittedName>
</protein>
<name>A0ABQ9JKF0_9CUCU</name>
<evidence type="ECO:0000313" key="2">
    <source>
        <dbReference type="Proteomes" id="UP001162164"/>
    </source>
</evidence>
<proteinExistence type="predicted"/>
<gene>
    <name evidence="1" type="ORF">NQ317_019091</name>
</gene>
<evidence type="ECO:0000313" key="1">
    <source>
        <dbReference type="EMBL" id="KAJ8978655.1"/>
    </source>
</evidence>
<accession>A0ABQ9JKF0</accession>
<comment type="caution">
    <text evidence="1">The sequence shown here is derived from an EMBL/GenBank/DDBJ whole genome shotgun (WGS) entry which is preliminary data.</text>
</comment>
<sequence length="208" mass="21914">MVVLSSSGRGSIQLLFFPEGCESTSCSLWSIFCSRLSLAKADCIMAAWASDPSGLPCRNGGSSSTNSISISASAPSSSLGSKPVSSSNSGNSLLSIQPDAIICFISHLSGLDILVTLFLESSSPSSTPTGSLSTDVLFVIGLSGFRSLSSLSCGGVRQGVQILTGHLADIFHREGYLLASYRQHFNLKNMQEKLLHLHLCGKLHQSEL</sequence>